<gene>
    <name evidence="2" type="ORF">GCM10009838_65760</name>
</gene>
<dbReference type="Proteomes" id="UP001499854">
    <property type="component" value="Unassembled WGS sequence"/>
</dbReference>
<comment type="caution">
    <text evidence="2">The sequence shown here is derived from an EMBL/GenBank/DDBJ whole genome shotgun (WGS) entry which is preliminary data.</text>
</comment>
<evidence type="ECO:0000313" key="3">
    <source>
        <dbReference type="Proteomes" id="UP001499854"/>
    </source>
</evidence>
<evidence type="ECO:0000313" key="2">
    <source>
        <dbReference type="EMBL" id="GAA1992729.1"/>
    </source>
</evidence>
<name>A0ABN2SUF7_9ACTN</name>
<accession>A0ABN2SUF7</accession>
<dbReference type="RefSeq" id="WP_344661060.1">
    <property type="nucleotide sequence ID" value="NZ_BAAAQM010000048.1"/>
</dbReference>
<feature type="transmembrane region" description="Helical" evidence="1">
    <location>
        <begin position="32"/>
        <end position="54"/>
    </location>
</feature>
<dbReference type="EMBL" id="BAAAQM010000048">
    <property type="protein sequence ID" value="GAA1992729.1"/>
    <property type="molecule type" value="Genomic_DNA"/>
</dbReference>
<reference evidence="2 3" key="1">
    <citation type="journal article" date="2019" name="Int. J. Syst. Evol. Microbiol.">
        <title>The Global Catalogue of Microorganisms (GCM) 10K type strain sequencing project: providing services to taxonomists for standard genome sequencing and annotation.</title>
        <authorList>
            <consortium name="The Broad Institute Genomics Platform"/>
            <consortium name="The Broad Institute Genome Sequencing Center for Infectious Disease"/>
            <person name="Wu L."/>
            <person name="Ma J."/>
        </authorList>
    </citation>
    <scope>NUCLEOTIDE SEQUENCE [LARGE SCALE GENOMIC DNA]</scope>
    <source>
        <strain evidence="2 3">JCM 16013</strain>
    </source>
</reference>
<organism evidence="2 3">
    <name type="scientific">Catenulispora subtropica</name>
    <dbReference type="NCBI Taxonomy" id="450798"/>
    <lineage>
        <taxon>Bacteria</taxon>
        <taxon>Bacillati</taxon>
        <taxon>Actinomycetota</taxon>
        <taxon>Actinomycetes</taxon>
        <taxon>Catenulisporales</taxon>
        <taxon>Catenulisporaceae</taxon>
        <taxon>Catenulispora</taxon>
    </lineage>
</organism>
<keyword evidence="1" id="KW-0812">Transmembrane</keyword>
<proteinExistence type="predicted"/>
<evidence type="ECO:0008006" key="4">
    <source>
        <dbReference type="Google" id="ProtNLM"/>
    </source>
</evidence>
<evidence type="ECO:0000256" key="1">
    <source>
        <dbReference type="SAM" id="Phobius"/>
    </source>
</evidence>
<sequence length="88" mass="8768">MSFFSLLWLAALGLGIGALGRAVVKNGTPMATWMTTVVGVVGAVGGGGVIHAILGDGHLLIGTGLGVALAVLLVTAVTGWQRTRGQES</sequence>
<protein>
    <recommendedName>
        <fullName evidence="4">GlsB/YeaQ/YmgE family stress response membrane protein</fullName>
    </recommendedName>
</protein>
<keyword evidence="1" id="KW-1133">Transmembrane helix</keyword>
<feature type="transmembrane region" description="Helical" evidence="1">
    <location>
        <begin position="59"/>
        <end position="80"/>
    </location>
</feature>
<keyword evidence="1" id="KW-0472">Membrane</keyword>
<keyword evidence="3" id="KW-1185">Reference proteome</keyword>